<dbReference type="AlphaFoldDB" id="A0AAJ1E0Y0"/>
<evidence type="ECO:0000256" key="6">
    <source>
        <dbReference type="ARBA" id="ARBA00023134"/>
    </source>
</evidence>
<evidence type="ECO:0000256" key="8">
    <source>
        <dbReference type="HAMAP-Rule" id="MF_00054"/>
    </source>
</evidence>
<dbReference type="Pfam" id="PF00679">
    <property type="entry name" value="EFG_C"/>
    <property type="match status" value="1"/>
</dbReference>
<dbReference type="Pfam" id="PF14492">
    <property type="entry name" value="EFG_III"/>
    <property type="match status" value="1"/>
</dbReference>
<dbReference type="PANTHER" id="PTHR43261">
    <property type="entry name" value="TRANSLATION ELONGATION FACTOR G-RELATED"/>
    <property type="match status" value="1"/>
</dbReference>
<keyword evidence="5 8" id="KW-0648">Protein biosynthesis</keyword>
<dbReference type="GO" id="GO:0005525">
    <property type="term" value="F:GTP binding"/>
    <property type="evidence" value="ECO:0007669"/>
    <property type="project" value="UniProtKB-UniRule"/>
</dbReference>
<dbReference type="InterPro" id="IPR031157">
    <property type="entry name" value="G_TR_CS"/>
</dbReference>
<feature type="binding site" evidence="8">
    <location>
        <begin position="143"/>
        <end position="146"/>
    </location>
    <ligand>
        <name>GTP</name>
        <dbReference type="ChEBI" id="CHEBI:37565"/>
    </ligand>
</feature>
<evidence type="ECO:0000256" key="3">
    <source>
        <dbReference type="ARBA" id="ARBA00022741"/>
    </source>
</evidence>
<dbReference type="InterPro" id="IPR004161">
    <property type="entry name" value="EFTu-like_2"/>
</dbReference>
<dbReference type="HAMAP" id="MF_00054_B">
    <property type="entry name" value="EF_G_EF_2_B"/>
    <property type="match status" value="1"/>
</dbReference>
<dbReference type="FunFam" id="3.30.70.240:FF:000001">
    <property type="entry name" value="Elongation factor G"/>
    <property type="match status" value="1"/>
</dbReference>
<dbReference type="SMART" id="SM00889">
    <property type="entry name" value="EFG_IV"/>
    <property type="match status" value="1"/>
</dbReference>
<dbReference type="FunFam" id="3.40.50.300:FF:000029">
    <property type="entry name" value="Elongation factor G"/>
    <property type="match status" value="1"/>
</dbReference>
<dbReference type="PROSITE" id="PS00301">
    <property type="entry name" value="G_TR_1"/>
    <property type="match status" value="1"/>
</dbReference>
<gene>
    <name evidence="8 10" type="primary">fusA</name>
    <name evidence="10" type="ORF">I8747_02105</name>
</gene>
<dbReference type="NCBIfam" id="TIGR00231">
    <property type="entry name" value="small_GTP"/>
    <property type="match status" value="1"/>
</dbReference>
<dbReference type="InterPro" id="IPR009022">
    <property type="entry name" value="EFG_III"/>
</dbReference>
<dbReference type="FunFam" id="2.40.30.10:FF:000006">
    <property type="entry name" value="Elongation factor G"/>
    <property type="match status" value="1"/>
</dbReference>
<evidence type="ECO:0000313" key="11">
    <source>
        <dbReference type="Proteomes" id="UP000787568"/>
    </source>
</evidence>
<dbReference type="NCBIfam" id="NF009381">
    <property type="entry name" value="PRK12740.1-5"/>
    <property type="match status" value="1"/>
</dbReference>
<evidence type="ECO:0000256" key="1">
    <source>
        <dbReference type="ARBA" id="ARBA00005870"/>
    </source>
</evidence>
<evidence type="ECO:0000313" key="10">
    <source>
        <dbReference type="EMBL" id="MBU4631597.1"/>
    </source>
</evidence>
<feature type="domain" description="Tr-type G" evidence="9">
    <location>
        <begin position="8"/>
        <end position="291"/>
    </location>
</feature>
<dbReference type="InterPro" id="IPR000640">
    <property type="entry name" value="EFG_V-like"/>
</dbReference>
<dbReference type="InterPro" id="IPR005225">
    <property type="entry name" value="Small_GTP-bd"/>
</dbReference>
<evidence type="ECO:0000256" key="5">
    <source>
        <dbReference type="ARBA" id="ARBA00022917"/>
    </source>
</evidence>
<dbReference type="GO" id="GO:0003746">
    <property type="term" value="F:translation elongation factor activity"/>
    <property type="evidence" value="ECO:0007669"/>
    <property type="project" value="UniProtKB-UniRule"/>
</dbReference>
<evidence type="ECO:0000259" key="9">
    <source>
        <dbReference type="PROSITE" id="PS51722"/>
    </source>
</evidence>
<proteinExistence type="inferred from homology"/>
<dbReference type="InterPro" id="IPR041095">
    <property type="entry name" value="EFG_II"/>
</dbReference>
<evidence type="ECO:0000256" key="4">
    <source>
        <dbReference type="ARBA" id="ARBA00022768"/>
    </source>
</evidence>
<dbReference type="CDD" id="cd01434">
    <property type="entry name" value="EFG_mtEFG1_IV"/>
    <property type="match status" value="1"/>
</dbReference>
<dbReference type="CDD" id="cd16262">
    <property type="entry name" value="EFG_III"/>
    <property type="match status" value="1"/>
</dbReference>
<keyword evidence="6 8" id="KW-0342">GTP-binding</keyword>
<dbReference type="FunFam" id="3.30.230.10:FF:000003">
    <property type="entry name" value="Elongation factor G"/>
    <property type="match status" value="1"/>
</dbReference>
<feature type="binding site" evidence="8">
    <location>
        <begin position="17"/>
        <end position="24"/>
    </location>
    <ligand>
        <name>GTP</name>
        <dbReference type="ChEBI" id="CHEBI:37565"/>
    </ligand>
</feature>
<comment type="similarity">
    <text evidence="1 8">Belongs to the TRAFAC class translation factor GTPase superfamily. Classic translation factor GTPase family. EF-G/EF-2 subfamily.</text>
</comment>
<dbReference type="EMBL" id="JAEEFW010000001">
    <property type="protein sequence ID" value="MBU4631597.1"/>
    <property type="molecule type" value="Genomic_DNA"/>
</dbReference>
<dbReference type="RefSeq" id="WP_216309768.1">
    <property type="nucleotide sequence ID" value="NZ_JAEEFW010000001.1"/>
</dbReference>
<sequence>MSRATPINHYRNLGIVAHVDAGKTTTTERILFYTGLSHKMGEVHDGAATTDWMVQEQERGITITSAAVTTFWKGSRGQYDDKYRVNIIDTPGHVDFTIEVERSLRVLDGAVVVFCGTAGVEPQSETVWRQANKYGVPRVVYVNKMDRAGANFLRVVGQIKSRLGHTPVPVQLAIGAEDSFAGQVDLIKMKAIYWNEDDKGTTYREEEIPTDMLALAEEWRAKMVEAAAEANEELMNKYLEGGELTVEEIKAGLRARTLASEIVPAVCGSSFKNKGVPLVLDAVIDYLPAPTEIPSIKGHHPDSTDDNEIIDERHADDNEPFSSLAFKIATDPFVGTLTFIRVYSGFLSSGDSVINSVKGKKERVGRMVQMHANQREEIKEVRAGDIAALIGMKDVTTGDTLCDINKPIVLERMDFPEPVISVAVEPKTKADQEKMGIALGKLAQEDPSFRVKTDEETGQTIISGMGELHLDILVDRMKREFNVEANIGKPQVSYREKITVGCEIEGKFVRQSGGRGQFGHCWIRFAPADVDEKGNITEGLVFANEVVGGVVPKEYIPAIQKGIEEQMKNGIVAGYPLIGLKATVFDGSYHDVDSSEMAFKVAASMATKQLREKGKGVVLEPIMRVEVVTPEDYMGDVMGDLNRRRGLIQGMEDSVSGKIVRAEVPLGEMFGYATDVRSMSQGRASYSMEFSKYAEAPLNIVETLIK</sequence>
<dbReference type="InterPro" id="IPR035649">
    <property type="entry name" value="EFG_V"/>
</dbReference>
<dbReference type="PANTHER" id="PTHR43261:SF1">
    <property type="entry name" value="RIBOSOME-RELEASING FACTOR 2, MITOCHONDRIAL"/>
    <property type="match status" value="1"/>
</dbReference>
<dbReference type="CDD" id="cd04088">
    <property type="entry name" value="EFG_mtEFG_II"/>
    <property type="match status" value="1"/>
</dbReference>
<dbReference type="CDD" id="cd01886">
    <property type="entry name" value="EF-G"/>
    <property type="match status" value="1"/>
</dbReference>
<comment type="caution">
    <text evidence="10">The sequence shown here is derived from an EMBL/GenBank/DDBJ whole genome shotgun (WGS) entry which is preliminary data.</text>
</comment>
<evidence type="ECO:0000256" key="7">
    <source>
        <dbReference type="ARBA" id="ARBA00024731"/>
    </source>
</evidence>
<reference evidence="10" key="1">
    <citation type="submission" date="2020-12" db="EMBL/GenBank/DDBJ databases">
        <title>Generalized mutagenesis with transposon Tn5. A laboratory procedure for the identification of genes responsible for a bacterial phenotype and its regulation, illustrated with phenazine production in Pseudomonas chlororaphis.</title>
        <authorList>
            <person name="Muzio F."/>
            <person name="Sobrero P."/>
            <person name="Agaras B."/>
            <person name="Valverde C."/>
        </authorList>
    </citation>
    <scope>NUCLEOTIDE SEQUENCE</scope>
    <source>
        <strain evidence="10">SMMP3</strain>
    </source>
</reference>
<dbReference type="CDD" id="cd03713">
    <property type="entry name" value="EFG_mtEFG_C"/>
    <property type="match status" value="1"/>
</dbReference>
<dbReference type="NCBIfam" id="TIGR00484">
    <property type="entry name" value="EF-G"/>
    <property type="match status" value="1"/>
</dbReference>
<keyword evidence="4 8" id="KW-0251">Elongation factor</keyword>
<evidence type="ECO:0000256" key="2">
    <source>
        <dbReference type="ARBA" id="ARBA00017872"/>
    </source>
</evidence>
<name>A0AAJ1E0Y0_9PSED</name>
<dbReference type="InterPro" id="IPR047872">
    <property type="entry name" value="EFG_IV"/>
</dbReference>
<dbReference type="SMART" id="SM00838">
    <property type="entry name" value="EFG_C"/>
    <property type="match status" value="1"/>
</dbReference>
<dbReference type="FunFam" id="3.30.70.870:FF:000001">
    <property type="entry name" value="Elongation factor G"/>
    <property type="match status" value="1"/>
</dbReference>
<dbReference type="GO" id="GO:0003924">
    <property type="term" value="F:GTPase activity"/>
    <property type="evidence" value="ECO:0007669"/>
    <property type="project" value="InterPro"/>
</dbReference>
<accession>A0AAJ1E0Y0</accession>
<dbReference type="Proteomes" id="UP000787568">
    <property type="component" value="Unassembled WGS sequence"/>
</dbReference>
<keyword evidence="8" id="KW-0963">Cytoplasm</keyword>
<dbReference type="InterPro" id="IPR000795">
    <property type="entry name" value="T_Tr_GTP-bd_dom"/>
</dbReference>
<organism evidence="10 11">
    <name type="scientific">Pseudomonas chlororaphis subsp. aurantiaca</name>
    <dbReference type="NCBI Taxonomy" id="86192"/>
    <lineage>
        <taxon>Bacteria</taxon>
        <taxon>Pseudomonadati</taxon>
        <taxon>Pseudomonadota</taxon>
        <taxon>Gammaproteobacteria</taxon>
        <taxon>Pseudomonadales</taxon>
        <taxon>Pseudomonadaceae</taxon>
        <taxon>Pseudomonas</taxon>
    </lineage>
</organism>
<comment type="subcellular location">
    <subcellularLocation>
        <location evidence="8">Cytoplasm</location>
    </subcellularLocation>
</comment>
<dbReference type="Pfam" id="PF03764">
    <property type="entry name" value="EFG_IV"/>
    <property type="match status" value="1"/>
</dbReference>
<dbReference type="Pfam" id="PF03144">
    <property type="entry name" value="GTP_EFTU_D2"/>
    <property type="match status" value="1"/>
</dbReference>
<dbReference type="InterPro" id="IPR005517">
    <property type="entry name" value="Transl_elong_EFG/EF2_IV"/>
</dbReference>
<feature type="binding site" evidence="8">
    <location>
        <begin position="89"/>
        <end position="93"/>
    </location>
    <ligand>
        <name>GTP</name>
        <dbReference type="ChEBI" id="CHEBI:37565"/>
    </ligand>
</feature>
<dbReference type="GO" id="GO:0032790">
    <property type="term" value="P:ribosome disassembly"/>
    <property type="evidence" value="ECO:0007669"/>
    <property type="project" value="TreeGrafter"/>
</dbReference>
<keyword evidence="3 8" id="KW-0547">Nucleotide-binding</keyword>
<dbReference type="InterPro" id="IPR004540">
    <property type="entry name" value="Transl_elong_EFG/EF2"/>
</dbReference>
<comment type="function">
    <text evidence="7 8">Catalyzes the GTP-dependent ribosomal translocation step during translation elongation. During this step, the ribosome changes from the pre-translocational (PRE) to the post-translocational (POST) state as the newly formed A-site-bound peptidyl-tRNA and P-site-bound deacylated tRNA move to the P and E sites, respectively. Catalyzes the coordinated movement of the two tRNA molecules, the mRNA and conformational changes in the ribosome.</text>
</comment>
<dbReference type="PROSITE" id="PS51722">
    <property type="entry name" value="G_TR_2"/>
    <property type="match status" value="1"/>
</dbReference>
<dbReference type="GO" id="GO:0005737">
    <property type="term" value="C:cytoplasm"/>
    <property type="evidence" value="ECO:0007669"/>
    <property type="project" value="UniProtKB-SubCell"/>
</dbReference>
<dbReference type="Pfam" id="PF00009">
    <property type="entry name" value="GTP_EFTU"/>
    <property type="match status" value="1"/>
</dbReference>
<protein>
    <recommendedName>
        <fullName evidence="2 8">Elongation factor G</fullName>
        <shortName evidence="8">EF-G</shortName>
    </recommendedName>
</protein>